<organism evidence="2 3">
    <name type="scientific">Parasponia andersonii</name>
    <name type="common">Sponia andersonii</name>
    <dbReference type="NCBI Taxonomy" id="3476"/>
    <lineage>
        <taxon>Eukaryota</taxon>
        <taxon>Viridiplantae</taxon>
        <taxon>Streptophyta</taxon>
        <taxon>Embryophyta</taxon>
        <taxon>Tracheophyta</taxon>
        <taxon>Spermatophyta</taxon>
        <taxon>Magnoliopsida</taxon>
        <taxon>eudicotyledons</taxon>
        <taxon>Gunneridae</taxon>
        <taxon>Pentapetalae</taxon>
        <taxon>rosids</taxon>
        <taxon>fabids</taxon>
        <taxon>Rosales</taxon>
        <taxon>Cannabaceae</taxon>
        <taxon>Parasponia</taxon>
    </lineage>
</organism>
<feature type="compositionally biased region" description="Polar residues" evidence="1">
    <location>
        <begin position="21"/>
        <end position="41"/>
    </location>
</feature>
<evidence type="ECO:0000313" key="3">
    <source>
        <dbReference type="Proteomes" id="UP000237105"/>
    </source>
</evidence>
<protein>
    <submittedName>
        <fullName evidence="2">Uncharacterized protein</fullName>
    </submittedName>
</protein>
<evidence type="ECO:0000256" key="1">
    <source>
        <dbReference type="SAM" id="MobiDB-lite"/>
    </source>
</evidence>
<dbReference type="AlphaFoldDB" id="A0A2P5CUQ6"/>
<evidence type="ECO:0000313" key="2">
    <source>
        <dbReference type="EMBL" id="PON64784.1"/>
    </source>
</evidence>
<feature type="compositionally biased region" description="Basic and acidic residues" evidence="1">
    <location>
        <begin position="63"/>
        <end position="77"/>
    </location>
</feature>
<dbReference type="OrthoDB" id="10342489at2759"/>
<proteinExistence type="predicted"/>
<sequence>KLKKQNKEILSYLFLHSTSFSKPLNPMIQNPQYANKDSSGDNNHPRNPCPPRNQSISSPTYEKNPHLQHEQRPEKPPENTVESIKTWRQELVQFRSRRCISLPETGEGPHILAKTGDLC</sequence>
<comment type="caution">
    <text evidence="2">The sequence shown here is derived from an EMBL/GenBank/DDBJ whole genome shotgun (WGS) entry which is preliminary data.</text>
</comment>
<gene>
    <name evidence="2" type="ORF">PanWU01x14_122590</name>
</gene>
<dbReference type="Proteomes" id="UP000237105">
    <property type="component" value="Unassembled WGS sequence"/>
</dbReference>
<feature type="non-terminal residue" evidence="2">
    <location>
        <position position="1"/>
    </location>
</feature>
<reference evidence="3" key="1">
    <citation type="submission" date="2016-06" db="EMBL/GenBank/DDBJ databases">
        <title>Parallel loss of symbiosis genes in relatives of nitrogen-fixing non-legume Parasponia.</title>
        <authorList>
            <person name="Van Velzen R."/>
            <person name="Holmer R."/>
            <person name="Bu F."/>
            <person name="Rutten L."/>
            <person name="Van Zeijl A."/>
            <person name="Liu W."/>
            <person name="Santuari L."/>
            <person name="Cao Q."/>
            <person name="Sharma T."/>
            <person name="Shen D."/>
            <person name="Roswanjaya Y."/>
            <person name="Wardhani T."/>
            <person name="Kalhor M.S."/>
            <person name="Jansen J."/>
            <person name="Van den Hoogen J."/>
            <person name="Gungor B."/>
            <person name="Hartog M."/>
            <person name="Hontelez J."/>
            <person name="Verver J."/>
            <person name="Yang W.-C."/>
            <person name="Schijlen E."/>
            <person name="Repin R."/>
            <person name="Schilthuizen M."/>
            <person name="Schranz E."/>
            <person name="Heidstra R."/>
            <person name="Miyata K."/>
            <person name="Fedorova E."/>
            <person name="Kohlen W."/>
            <person name="Bisseling T."/>
            <person name="Smit S."/>
            <person name="Geurts R."/>
        </authorList>
    </citation>
    <scope>NUCLEOTIDE SEQUENCE [LARGE SCALE GENOMIC DNA]</scope>
    <source>
        <strain evidence="3">cv. WU1-14</strain>
    </source>
</reference>
<dbReference type="EMBL" id="JXTB01000093">
    <property type="protein sequence ID" value="PON64784.1"/>
    <property type="molecule type" value="Genomic_DNA"/>
</dbReference>
<feature type="region of interest" description="Disordered" evidence="1">
    <location>
        <begin position="21"/>
        <end position="82"/>
    </location>
</feature>
<name>A0A2P5CUQ6_PARAD</name>
<accession>A0A2P5CUQ6</accession>
<keyword evidence="3" id="KW-1185">Reference proteome</keyword>